<dbReference type="InterPro" id="IPR006406">
    <property type="entry name" value="Nic_PRibTrfase"/>
</dbReference>
<feature type="domain" description="Nicotinate phosphoribosyltransferase N-terminal" evidence="10">
    <location>
        <begin position="13"/>
        <end position="96"/>
    </location>
</feature>
<organism evidence="11 12">
    <name type="scientific">Cerrena zonata</name>
    <dbReference type="NCBI Taxonomy" id="2478898"/>
    <lineage>
        <taxon>Eukaryota</taxon>
        <taxon>Fungi</taxon>
        <taxon>Dikarya</taxon>
        <taxon>Basidiomycota</taxon>
        <taxon>Agaricomycotina</taxon>
        <taxon>Agaricomycetes</taxon>
        <taxon>Polyporales</taxon>
        <taxon>Cerrenaceae</taxon>
        <taxon>Cerrena</taxon>
    </lineage>
</organism>
<name>A0AAW0G9T6_9APHY</name>
<dbReference type="GO" id="GO:0004516">
    <property type="term" value="F:nicotinate phosphoribosyltransferase activity"/>
    <property type="evidence" value="ECO:0007669"/>
    <property type="project" value="UniProtKB-UniRule"/>
</dbReference>
<dbReference type="SUPFAM" id="SSF51690">
    <property type="entry name" value="Nicotinate/Quinolinate PRTase C-terminal domain-like"/>
    <property type="match status" value="1"/>
</dbReference>
<keyword evidence="6 8" id="KW-0662">Pyridine nucleotide biosynthesis</keyword>
<dbReference type="InterPro" id="IPR041525">
    <property type="entry name" value="N/Namide_PRibTrfase"/>
</dbReference>
<evidence type="ECO:0000256" key="4">
    <source>
        <dbReference type="ARBA" id="ARBA00022553"/>
    </source>
</evidence>
<dbReference type="Gene3D" id="3.20.140.10">
    <property type="entry name" value="nicotinate phosphoribosyltransferase"/>
    <property type="match status" value="1"/>
</dbReference>
<dbReference type="EC" id="6.3.4.21" evidence="3 8"/>
<dbReference type="GO" id="GO:0005829">
    <property type="term" value="C:cytosol"/>
    <property type="evidence" value="ECO:0007669"/>
    <property type="project" value="TreeGrafter"/>
</dbReference>
<dbReference type="InterPro" id="IPR036068">
    <property type="entry name" value="Nicotinate_pribotase-like_C"/>
</dbReference>
<dbReference type="EMBL" id="JASBNA010000007">
    <property type="protein sequence ID" value="KAK7690150.1"/>
    <property type="molecule type" value="Genomic_DNA"/>
</dbReference>
<comment type="pathway">
    <text evidence="1 8">Cofactor biosynthesis; NAD(+) biosynthesis; nicotinate D-ribonucleotide from nicotinate: step 1/1.</text>
</comment>
<dbReference type="InterPro" id="IPR007229">
    <property type="entry name" value="Nic_PRibTrfase-Fam"/>
</dbReference>
<dbReference type="Pfam" id="PF04095">
    <property type="entry name" value="NAPRTase"/>
    <property type="match status" value="1"/>
</dbReference>
<dbReference type="GO" id="GO:0034355">
    <property type="term" value="P:NAD+ biosynthetic process via the salvage pathway"/>
    <property type="evidence" value="ECO:0007669"/>
    <property type="project" value="TreeGrafter"/>
</dbReference>
<evidence type="ECO:0000259" key="9">
    <source>
        <dbReference type="Pfam" id="PF04095"/>
    </source>
</evidence>
<evidence type="ECO:0000256" key="7">
    <source>
        <dbReference type="ARBA" id="ARBA00048668"/>
    </source>
</evidence>
<protein>
    <recommendedName>
        <fullName evidence="3 8">Nicotinate phosphoribosyltransferase</fullName>
        <ecNumber evidence="3 8">6.3.4.21</ecNumber>
    </recommendedName>
</protein>
<gene>
    <name evidence="11" type="ORF">QCA50_006799</name>
</gene>
<reference evidence="11 12" key="1">
    <citation type="submission" date="2022-09" db="EMBL/GenBank/DDBJ databases">
        <authorList>
            <person name="Palmer J.M."/>
        </authorList>
    </citation>
    <scope>NUCLEOTIDE SEQUENCE [LARGE SCALE GENOMIC DNA]</scope>
    <source>
        <strain evidence="11 12">DSM 7382</strain>
    </source>
</reference>
<comment type="similarity">
    <text evidence="2 8">Belongs to the NAPRTase family.</text>
</comment>
<evidence type="ECO:0000259" key="10">
    <source>
        <dbReference type="Pfam" id="PF17767"/>
    </source>
</evidence>
<accession>A0AAW0G9T6</accession>
<keyword evidence="12" id="KW-1185">Reference proteome</keyword>
<dbReference type="PANTHER" id="PTHR11098">
    <property type="entry name" value="NICOTINATE PHOSPHORIBOSYLTRANSFERASE"/>
    <property type="match status" value="1"/>
</dbReference>
<evidence type="ECO:0000256" key="8">
    <source>
        <dbReference type="RuleBase" id="RU003838"/>
    </source>
</evidence>
<proteinExistence type="inferred from homology"/>
<dbReference type="Proteomes" id="UP001385951">
    <property type="component" value="Unassembled WGS sequence"/>
</dbReference>
<dbReference type="Pfam" id="PF17767">
    <property type="entry name" value="NAPRTase_N"/>
    <property type="match status" value="1"/>
</dbReference>
<comment type="caution">
    <text evidence="11">The sequence shown here is derived from an EMBL/GenBank/DDBJ whole genome shotgun (WGS) entry which is preliminary data.</text>
</comment>
<feature type="domain" description="Nicotinate/nicotinamide phosphoribosyltransferase" evidence="9">
    <location>
        <begin position="130"/>
        <end position="369"/>
    </location>
</feature>
<dbReference type="PANTHER" id="PTHR11098:SF1">
    <property type="entry name" value="NICOTINATE PHOSPHORIBOSYLTRANSFERASE"/>
    <property type="match status" value="1"/>
</dbReference>
<keyword evidence="5 8" id="KW-0436">Ligase</keyword>
<comment type="catalytic activity">
    <reaction evidence="7 8">
        <text>5-phospho-alpha-D-ribose 1-diphosphate + nicotinate + ATP + H2O = nicotinate beta-D-ribonucleotide + ADP + phosphate + diphosphate</text>
        <dbReference type="Rhea" id="RHEA:36163"/>
        <dbReference type="ChEBI" id="CHEBI:15377"/>
        <dbReference type="ChEBI" id="CHEBI:30616"/>
        <dbReference type="ChEBI" id="CHEBI:32544"/>
        <dbReference type="ChEBI" id="CHEBI:33019"/>
        <dbReference type="ChEBI" id="CHEBI:43474"/>
        <dbReference type="ChEBI" id="CHEBI:57502"/>
        <dbReference type="ChEBI" id="CHEBI:58017"/>
        <dbReference type="ChEBI" id="CHEBI:456216"/>
        <dbReference type="EC" id="6.3.4.21"/>
    </reaction>
</comment>
<dbReference type="NCBIfam" id="TIGR01514">
    <property type="entry name" value="NAPRTase"/>
    <property type="match status" value="1"/>
</dbReference>
<dbReference type="InterPro" id="IPR040727">
    <property type="entry name" value="NAPRTase_N"/>
</dbReference>
<evidence type="ECO:0000313" key="12">
    <source>
        <dbReference type="Proteomes" id="UP001385951"/>
    </source>
</evidence>
<evidence type="ECO:0000256" key="2">
    <source>
        <dbReference type="ARBA" id="ARBA00010897"/>
    </source>
</evidence>
<evidence type="ECO:0000256" key="3">
    <source>
        <dbReference type="ARBA" id="ARBA00013236"/>
    </source>
</evidence>
<evidence type="ECO:0000256" key="6">
    <source>
        <dbReference type="ARBA" id="ARBA00022642"/>
    </source>
</evidence>
<keyword evidence="4" id="KW-0597">Phosphoprotein</keyword>
<evidence type="ECO:0000313" key="11">
    <source>
        <dbReference type="EMBL" id="KAK7690150.1"/>
    </source>
</evidence>
<evidence type="ECO:0000256" key="1">
    <source>
        <dbReference type="ARBA" id="ARBA00004952"/>
    </source>
</evidence>
<dbReference type="PIRSF" id="PIRSF000484">
    <property type="entry name" value="NAPRT"/>
    <property type="match status" value="1"/>
</dbReference>
<sequence>MSISLENAMSLFLEAISHFGELHVTEDELDWLHQACPYFARDYLDYLRDLRFKPEQVKVTFTPQSEDQNLGRVEIEATGLWVETILWEVPLMAVLSELHFTTGDTDWNYDGQEELAYSKGKQLLEAGCIISEFGTRRRRSYHIQDLVVQSLLKVAKDLPDLGGKVMGTSNVHLAYKHKTNPIGTIAHEWFMAVGAIHGYDNANGKALDLWETTYPNVLLLALTDTFSTEAFFQDFVQDPARARRWRGLRQDSGDPYVYAPRAKEIYQSMGIDHREKMIIFSDAVNLDKALRLKKQCDEIGFQSSFGIGTFLTNDFCSLSSGGREKSKALNMVIKLNNVGGQHCVKISDELTKNTGDPDTVRRVKKIFRITI</sequence>
<evidence type="ECO:0000256" key="5">
    <source>
        <dbReference type="ARBA" id="ARBA00022598"/>
    </source>
</evidence>
<dbReference type="AlphaFoldDB" id="A0AAW0G9T6"/>
<dbReference type="SUPFAM" id="SSF54675">
    <property type="entry name" value="Nicotinate/Quinolinate PRTase N-terminal domain-like"/>
    <property type="match status" value="1"/>
</dbReference>
<comment type="PTM">
    <text evidence="8">Transiently phosphorylated on a His residue during the reaction cycle. Phosphorylation strongly increases the affinity for substrates and increases the rate of nicotinate D-ribonucleotide production. Dephosphorylation regenerates the low-affinity form of the enzyme, leading to product release.</text>
</comment>
<comment type="function">
    <text evidence="8">Catalyzes the synthesis of beta-nicotinate D-ribonucleotide from nicotinate and 5-phospho-D-ribose 1-phosphate at the expense of ATP.</text>
</comment>